<keyword evidence="5 6" id="KW-0326">Glycosidase</keyword>
<dbReference type="Gene3D" id="2.160.20.10">
    <property type="entry name" value="Single-stranded right-handed beta-helix, Pectin lyase-like"/>
    <property type="match status" value="1"/>
</dbReference>
<dbReference type="InterPro" id="IPR012334">
    <property type="entry name" value="Pectin_lyas_fold"/>
</dbReference>
<dbReference type="PANTHER" id="PTHR31736">
    <property type="match status" value="1"/>
</dbReference>
<evidence type="ECO:0000256" key="6">
    <source>
        <dbReference type="RuleBase" id="RU361169"/>
    </source>
</evidence>
<evidence type="ECO:0000256" key="4">
    <source>
        <dbReference type="ARBA" id="ARBA00023180"/>
    </source>
</evidence>
<dbReference type="InterPro" id="IPR000743">
    <property type="entry name" value="Glyco_hydro_28"/>
</dbReference>
<dbReference type="GO" id="GO:0005975">
    <property type="term" value="P:carbohydrate metabolic process"/>
    <property type="evidence" value="ECO:0007669"/>
    <property type="project" value="InterPro"/>
</dbReference>
<reference evidence="7" key="1">
    <citation type="submission" date="2021-11" db="EMBL/GenBank/DDBJ databases">
        <authorList>
            <consortium name="Genoscope - CEA"/>
            <person name="William W."/>
        </authorList>
    </citation>
    <scope>NUCLEOTIDE SEQUENCE</scope>
</reference>
<comment type="similarity">
    <text evidence="1 6">Belongs to the glycosyl hydrolase 28 family.</text>
</comment>
<keyword evidence="4" id="KW-0325">Glycoprotein</keyword>
<comment type="caution">
    <text evidence="7">The sequence shown here is derived from an EMBL/GenBank/DDBJ whole genome shotgun (WGS) entry which is preliminary data.</text>
</comment>
<dbReference type="OrthoDB" id="187139at2759"/>
<sequence length="528" mass="56697">MQHQAAPRCSLTIYPPAPGDEVDATAHLSIDGRELPLVVEPGSGKRCDGHPALPSSRARFASDGTTRAILSLGATRGARLRAVGRDVRVDATNGSLAFVLDRPDHYVLRVAGRRFYFWVDPLAALARPAGAASYDAERRPGDWLARALDAGPVALEAGLHRSPAFLIPSRGELHLAPGAVLRYDGSGGGAGFVTVRGENVTVGGVGTIDASDFGPGHNLLLDGATHVRVLDVFFTKSRWWALRIRDCDDVALDRVKVFSGTDGVDVDASRDVRIGRAFVHAWDDAIAIKATVAAEARGVLAEHCLVSSRKSAFKIGTETLGDIRDVTVRRCDAFETARGVLMVGKDGGRIGDVLFEDLSIQLRAYADEPKAGRPIVVELMRRLGSSRFRNVVFRRVRSDLRAPLYFGGNARTALSGIRLVDVELAVAAAPSPTRSFLAECSEVAPRGVASENLTVRWNGFRRAWAGVSDRGGGADCGSLWVATVHTAVETWRRSGVAPALRRRFGRDDAAKRKSARAEMASRVREGAS</sequence>
<evidence type="ECO:0000313" key="8">
    <source>
        <dbReference type="Proteomes" id="UP000789595"/>
    </source>
</evidence>
<dbReference type="Proteomes" id="UP000789595">
    <property type="component" value="Unassembled WGS sequence"/>
</dbReference>
<evidence type="ECO:0008006" key="9">
    <source>
        <dbReference type="Google" id="ProtNLM"/>
    </source>
</evidence>
<keyword evidence="2 6" id="KW-0378">Hydrolase</keyword>
<dbReference type="GO" id="GO:0004650">
    <property type="term" value="F:polygalacturonase activity"/>
    <property type="evidence" value="ECO:0007669"/>
    <property type="project" value="InterPro"/>
</dbReference>
<dbReference type="Pfam" id="PF00295">
    <property type="entry name" value="Glyco_hydro_28"/>
    <property type="match status" value="1"/>
</dbReference>
<evidence type="ECO:0000313" key="7">
    <source>
        <dbReference type="EMBL" id="CAH0374564.1"/>
    </source>
</evidence>
<dbReference type="EMBL" id="CAKKNE010000004">
    <property type="protein sequence ID" value="CAH0374564.1"/>
    <property type="molecule type" value="Genomic_DNA"/>
</dbReference>
<protein>
    <recommendedName>
        <fullName evidence="9">Endo-polygalacturonase</fullName>
    </recommendedName>
</protein>
<dbReference type="GO" id="GO:0046576">
    <property type="term" value="F:rhamnogalacturonan alpha-L-rhamnopyranosyl-(1-&gt;4)-alpha-D-galactopyranosyluronide lyase activity"/>
    <property type="evidence" value="ECO:0007669"/>
    <property type="project" value="UniProtKB-ARBA"/>
</dbReference>
<name>A0A8J2SWD0_9STRA</name>
<evidence type="ECO:0000256" key="3">
    <source>
        <dbReference type="ARBA" id="ARBA00023157"/>
    </source>
</evidence>
<organism evidence="7 8">
    <name type="scientific">Pelagomonas calceolata</name>
    <dbReference type="NCBI Taxonomy" id="35677"/>
    <lineage>
        <taxon>Eukaryota</taxon>
        <taxon>Sar</taxon>
        <taxon>Stramenopiles</taxon>
        <taxon>Ochrophyta</taxon>
        <taxon>Pelagophyceae</taxon>
        <taxon>Pelagomonadales</taxon>
        <taxon>Pelagomonadaceae</taxon>
        <taxon>Pelagomonas</taxon>
    </lineage>
</organism>
<proteinExistence type="inferred from homology"/>
<gene>
    <name evidence="7" type="ORF">PECAL_4P18590</name>
</gene>
<keyword evidence="3" id="KW-1015">Disulfide bond</keyword>
<dbReference type="PANTHER" id="PTHR31736:SF19">
    <property type="entry name" value="PECTIN LYASE SUPERFAMILY PROTEIN-RELATED"/>
    <property type="match status" value="1"/>
</dbReference>
<dbReference type="InterPro" id="IPR011050">
    <property type="entry name" value="Pectin_lyase_fold/virulence"/>
</dbReference>
<dbReference type="AlphaFoldDB" id="A0A8J2SWD0"/>
<evidence type="ECO:0000256" key="5">
    <source>
        <dbReference type="ARBA" id="ARBA00023295"/>
    </source>
</evidence>
<keyword evidence="8" id="KW-1185">Reference proteome</keyword>
<evidence type="ECO:0000256" key="2">
    <source>
        <dbReference type="ARBA" id="ARBA00022801"/>
    </source>
</evidence>
<accession>A0A8J2SWD0</accession>
<evidence type="ECO:0000256" key="1">
    <source>
        <dbReference type="ARBA" id="ARBA00008834"/>
    </source>
</evidence>
<dbReference type="SUPFAM" id="SSF51126">
    <property type="entry name" value="Pectin lyase-like"/>
    <property type="match status" value="1"/>
</dbReference>